<dbReference type="NCBIfam" id="NF037970">
    <property type="entry name" value="vanZ_1"/>
    <property type="match status" value="1"/>
</dbReference>
<keyword evidence="4" id="KW-1185">Reference proteome</keyword>
<keyword evidence="1" id="KW-0812">Transmembrane</keyword>
<feature type="transmembrane region" description="Helical" evidence="1">
    <location>
        <begin position="50"/>
        <end position="68"/>
    </location>
</feature>
<feature type="domain" description="VanZ-like" evidence="2">
    <location>
        <begin position="53"/>
        <end position="126"/>
    </location>
</feature>
<protein>
    <submittedName>
        <fullName evidence="3">VanZ like family protein</fullName>
    </submittedName>
</protein>
<evidence type="ECO:0000313" key="4">
    <source>
        <dbReference type="Proteomes" id="UP000236755"/>
    </source>
</evidence>
<proteinExistence type="predicted"/>
<dbReference type="InterPro" id="IPR006976">
    <property type="entry name" value="VanZ-like"/>
</dbReference>
<keyword evidence="1" id="KW-1133">Transmembrane helix</keyword>
<feature type="transmembrane region" description="Helical" evidence="1">
    <location>
        <begin position="75"/>
        <end position="95"/>
    </location>
</feature>
<evidence type="ECO:0000313" key="3">
    <source>
        <dbReference type="EMBL" id="SDZ89302.1"/>
    </source>
</evidence>
<dbReference type="RefSeq" id="WP_092632497.1">
    <property type="nucleotide sequence ID" value="NZ_FNQT01000001.1"/>
</dbReference>
<evidence type="ECO:0000259" key="2">
    <source>
        <dbReference type="Pfam" id="PF04892"/>
    </source>
</evidence>
<sequence length="128" mass="12923">MTELRVSSGTVRWALVVAVAALVFAASVVRPSGAASTLPGASGLVSATGWLHAVAYATLAVLVANALRGDGRPDWVALGAGFALATAYGAGIELVQSTLAYRAFETADLLVNTVAAALSVVLWRILGA</sequence>
<name>A0A1H3WSF2_9EURY</name>
<dbReference type="Proteomes" id="UP000236755">
    <property type="component" value="Unassembled WGS sequence"/>
</dbReference>
<accession>A0A1H3WSF2</accession>
<gene>
    <name evidence="3" type="ORF">SAMN04488065_1053</name>
</gene>
<evidence type="ECO:0000256" key="1">
    <source>
        <dbReference type="SAM" id="Phobius"/>
    </source>
</evidence>
<organism evidence="3 4">
    <name type="scientific">Haloplanus vescus</name>
    <dbReference type="NCBI Taxonomy" id="555874"/>
    <lineage>
        <taxon>Archaea</taxon>
        <taxon>Methanobacteriati</taxon>
        <taxon>Methanobacteriota</taxon>
        <taxon>Stenosarchaea group</taxon>
        <taxon>Halobacteria</taxon>
        <taxon>Halobacteriales</taxon>
        <taxon>Haloferacaceae</taxon>
        <taxon>Haloplanus</taxon>
    </lineage>
</organism>
<dbReference type="EMBL" id="FNQT01000001">
    <property type="protein sequence ID" value="SDZ89302.1"/>
    <property type="molecule type" value="Genomic_DNA"/>
</dbReference>
<dbReference type="AlphaFoldDB" id="A0A1H3WSF2"/>
<reference evidence="3 4" key="1">
    <citation type="submission" date="2016-10" db="EMBL/GenBank/DDBJ databases">
        <authorList>
            <person name="de Groot N.N."/>
        </authorList>
    </citation>
    <scope>NUCLEOTIDE SEQUENCE [LARGE SCALE GENOMIC DNA]</scope>
    <source>
        <strain evidence="3 4">CGMCC 1.8712</strain>
    </source>
</reference>
<keyword evidence="1" id="KW-0472">Membrane</keyword>
<dbReference type="Pfam" id="PF04892">
    <property type="entry name" value="VanZ"/>
    <property type="match status" value="1"/>
</dbReference>
<dbReference type="OrthoDB" id="214957at2157"/>
<dbReference type="STRING" id="555874.SAMN04488065_1053"/>
<feature type="transmembrane region" description="Helical" evidence="1">
    <location>
        <begin position="107"/>
        <end position="126"/>
    </location>
</feature>